<dbReference type="Pfam" id="PF07690">
    <property type="entry name" value="MFS_1"/>
    <property type="match status" value="1"/>
</dbReference>
<feature type="transmembrane region" description="Helical" evidence="1">
    <location>
        <begin position="7"/>
        <end position="27"/>
    </location>
</feature>
<dbReference type="PANTHER" id="PTHR23526">
    <property type="entry name" value="INTEGRAL MEMBRANE TRANSPORT PROTEIN-RELATED"/>
    <property type="match status" value="1"/>
</dbReference>
<dbReference type="PANTHER" id="PTHR23526:SF2">
    <property type="entry name" value="MAJOR FACILITATOR SUPERFAMILY (MFS) PROFILE DOMAIN-CONTAINING PROTEIN"/>
    <property type="match status" value="1"/>
</dbReference>
<name>A0A382XPB5_9ZZZZ</name>
<feature type="non-terminal residue" evidence="3">
    <location>
        <position position="1"/>
    </location>
</feature>
<reference evidence="3" key="1">
    <citation type="submission" date="2018-05" db="EMBL/GenBank/DDBJ databases">
        <authorList>
            <person name="Lanie J.A."/>
            <person name="Ng W.-L."/>
            <person name="Kazmierczak K.M."/>
            <person name="Andrzejewski T.M."/>
            <person name="Davidsen T.M."/>
            <person name="Wayne K.J."/>
            <person name="Tettelin H."/>
            <person name="Glass J.I."/>
            <person name="Rusch D."/>
            <person name="Podicherti R."/>
            <person name="Tsui H.-C.T."/>
            <person name="Winkler M.E."/>
        </authorList>
    </citation>
    <scope>NUCLEOTIDE SEQUENCE</scope>
</reference>
<dbReference type="GO" id="GO:0022857">
    <property type="term" value="F:transmembrane transporter activity"/>
    <property type="evidence" value="ECO:0007669"/>
    <property type="project" value="InterPro"/>
</dbReference>
<dbReference type="PROSITE" id="PS50850">
    <property type="entry name" value="MFS"/>
    <property type="match status" value="1"/>
</dbReference>
<organism evidence="3">
    <name type="scientific">marine metagenome</name>
    <dbReference type="NCBI Taxonomy" id="408172"/>
    <lineage>
        <taxon>unclassified sequences</taxon>
        <taxon>metagenomes</taxon>
        <taxon>ecological metagenomes</taxon>
    </lineage>
</organism>
<keyword evidence="1" id="KW-0812">Transmembrane</keyword>
<feature type="transmembrane region" description="Helical" evidence="1">
    <location>
        <begin position="72"/>
        <end position="95"/>
    </location>
</feature>
<evidence type="ECO:0000256" key="1">
    <source>
        <dbReference type="SAM" id="Phobius"/>
    </source>
</evidence>
<dbReference type="Gene3D" id="1.20.1250.20">
    <property type="entry name" value="MFS general substrate transporter like domains"/>
    <property type="match status" value="1"/>
</dbReference>
<evidence type="ECO:0000313" key="3">
    <source>
        <dbReference type="EMBL" id="SVD72689.1"/>
    </source>
</evidence>
<accession>A0A382XPB5</accession>
<protein>
    <recommendedName>
        <fullName evidence="2">Major facilitator superfamily (MFS) profile domain-containing protein</fullName>
    </recommendedName>
</protein>
<proteinExistence type="predicted"/>
<feature type="transmembrane region" description="Helical" evidence="1">
    <location>
        <begin position="33"/>
        <end position="51"/>
    </location>
</feature>
<dbReference type="InterPro" id="IPR011701">
    <property type="entry name" value="MFS"/>
</dbReference>
<dbReference type="EMBL" id="UINC01169249">
    <property type="protein sequence ID" value="SVD72689.1"/>
    <property type="molecule type" value="Genomic_DNA"/>
</dbReference>
<dbReference type="InterPro" id="IPR052528">
    <property type="entry name" value="Sugar_transport-like"/>
</dbReference>
<keyword evidence="1" id="KW-1133">Transmembrane helix</keyword>
<feature type="transmembrane region" description="Helical" evidence="1">
    <location>
        <begin position="101"/>
        <end position="124"/>
    </location>
</feature>
<dbReference type="AlphaFoldDB" id="A0A382XPB5"/>
<dbReference type="SUPFAM" id="SSF103473">
    <property type="entry name" value="MFS general substrate transporter"/>
    <property type="match status" value="1"/>
</dbReference>
<dbReference type="InterPro" id="IPR036259">
    <property type="entry name" value="MFS_trans_sf"/>
</dbReference>
<evidence type="ECO:0000259" key="2">
    <source>
        <dbReference type="PROSITE" id="PS50850"/>
    </source>
</evidence>
<dbReference type="InterPro" id="IPR020846">
    <property type="entry name" value="MFS_dom"/>
</dbReference>
<keyword evidence="1" id="KW-0472">Membrane</keyword>
<feature type="transmembrane region" description="Helical" evidence="1">
    <location>
        <begin position="136"/>
        <end position="166"/>
    </location>
</feature>
<gene>
    <name evidence="3" type="ORF">METZ01_LOCUS425543</name>
</gene>
<feature type="transmembrane region" description="Helical" evidence="1">
    <location>
        <begin position="219"/>
        <end position="241"/>
    </location>
</feature>
<sequence>EGRRLGLLRSSGNIAGLVGITIVYLFATSTGMRPLFIVSGILIAIGGLVVFRIRAPVTANNQRILLRRQYTLFYVLQFLSGTRRHVFMTFALFALVRIHGASIETIAILSFLNQIASIISAYYFGQWIDRYGEKPILAWGFGGLTFVFLGYAFVTATWILFILYIVDNILFNNSIAISTYVEKILVEPSDLRPTMVTGQTMNHIAAVIVPITGGLLWQAYGHVVPFVLGAVVAAVSVVVSLRITTDRQAQRETLPSKRQWCQTGK</sequence>
<feature type="domain" description="Major facilitator superfamily (MFS) profile" evidence="2">
    <location>
        <begin position="69"/>
        <end position="265"/>
    </location>
</feature>